<evidence type="ECO:0000259" key="2">
    <source>
        <dbReference type="Pfam" id="PF17482"/>
    </source>
</evidence>
<comment type="similarity">
    <text evidence="1">Belongs to the myoviridae tail sheath protein family.</text>
</comment>
<comment type="caution">
    <text evidence="3">The sequence shown here is derived from an EMBL/GenBank/DDBJ whole genome shotgun (WGS) entry which is preliminary data.</text>
</comment>
<accession>A0ABP9LW40</accession>
<reference evidence="4" key="1">
    <citation type="journal article" date="2019" name="Int. J. Syst. Evol. Microbiol.">
        <title>The Global Catalogue of Microorganisms (GCM) 10K type strain sequencing project: providing services to taxonomists for standard genome sequencing and annotation.</title>
        <authorList>
            <consortium name="The Broad Institute Genomics Platform"/>
            <consortium name="The Broad Institute Genome Sequencing Center for Infectious Disease"/>
            <person name="Wu L."/>
            <person name="Ma J."/>
        </authorList>
    </citation>
    <scope>NUCLEOTIDE SEQUENCE [LARGE SCALE GENOMIC DNA]</scope>
    <source>
        <strain evidence="4">JCM 18019</strain>
    </source>
</reference>
<protein>
    <recommendedName>
        <fullName evidence="2">Tail sheath protein C-terminal domain-containing protein</fullName>
    </recommendedName>
</protein>
<dbReference type="InterPro" id="IPR052042">
    <property type="entry name" value="Tail_sheath_structural"/>
</dbReference>
<evidence type="ECO:0000256" key="1">
    <source>
        <dbReference type="ARBA" id="ARBA00008005"/>
    </source>
</evidence>
<dbReference type="Pfam" id="PF17482">
    <property type="entry name" value="Phage_sheath_1C"/>
    <property type="match status" value="1"/>
</dbReference>
<keyword evidence="4" id="KW-1185">Reference proteome</keyword>
<evidence type="ECO:0000313" key="4">
    <source>
        <dbReference type="Proteomes" id="UP001500353"/>
    </source>
</evidence>
<dbReference type="PANTHER" id="PTHR35861">
    <property type="match status" value="1"/>
</dbReference>
<organism evidence="3 4">
    <name type="scientific">Chryseobacterium ginsengisoli</name>
    <dbReference type="NCBI Taxonomy" id="363853"/>
    <lineage>
        <taxon>Bacteria</taxon>
        <taxon>Pseudomonadati</taxon>
        <taxon>Bacteroidota</taxon>
        <taxon>Flavobacteriia</taxon>
        <taxon>Flavobacteriales</taxon>
        <taxon>Weeksellaceae</taxon>
        <taxon>Chryseobacterium group</taxon>
        <taxon>Chryseobacterium</taxon>
    </lineage>
</organism>
<gene>
    <name evidence="3" type="ORF">GCM10023210_04340</name>
</gene>
<feature type="domain" description="Tail sheath protein C-terminal" evidence="2">
    <location>
        <begin position="489"/>
        <end position="593"/>
    </location>
</feature>
<dbReference type="InterPro" id="IPR020287">
    <property type="entry name" value="Tail_sheath_C"/>
</dbReference>
<dbReference type="EMBL" id="BAABHX010000001">
    <property type="protein sequence ID" value="GAA5084474.1"/>
    <property type="molecule type" value="Genomic_DNA"/>
</dbReference>
<dbReference type="Gene3D" id="3.40.50.11780">
    <property type="match status" value="2"/>
</dbReference>
<dbReference type="PANTHER" id="PTHR35861:SF1">
    <property type="entry name" value="PHAGE TAIL SHEATH PROTEIN"/>
    <property type="match status" value="1"/>
</dbReference>
<evidence type="ECO:0000313" key="3">
    <source>
        <dbReference type="EMBL" id="GAA5084474.1"/>
    </source>
</evidence>
<dbReference type="Proteomes" id="UP001500353">
    <property type="component" value="Unassembled WGS sequence"/>
</dbReference>
<dbReference type="RefSeq" id="WP_345200018.1">
    <property type="nucleotide sequence ID" value="NZ_BAABHX010000001.1"/>
</dbReference>
<sequence>MNYKTPGVYVEEQATFPPSVAQVETAIPAFVGYTAFGQQHKPTKISSMLEYEALFGKANEETFAVAFKDGVATATQLKVSDFKMYYAMQMYFANGGGLCYIVSVGNYTDSVLVESTTSDKTLLKGLELLKKEDEPTLIVFPDLQGLVASAADVATAKAILATAKNNEILATASKVAAQVVADAVNGAADVNAAQTVAQAAATVTEAVTDALAAAEDAAGDAEVTFNEEIEAAAEVAARAAAKAVADAVVASKLAGVVLTGVKTAAHSVAQDFNNDLTTAVNITGTADVALEDAKDIDASSNDPLVVAAIKNTYSLYDQALDQAELMKDRFVVMDVLGGTATFRDNITATGLKYGAAYYPNLKTVLSYSFNDAGVSVTGVSGVTNLAGLKLKNSELYNQAKKAIESTPVVLAPSSAMAGVYAKVDSTSGVFKAPANVGLSYVVAPTIKISNKEQDALNVNPETGKSINAIRSFTGKGTLVWGARTLDGNSNEWRYISVRRFFNMVEESVKKATERFVFEANTANTWIRVQTMIENFLNQQWQDGALAGSKPEEAYYVSVGLNKTMSAQDILEGRMIIEIGMAAVRPAEFIVLRFSHKLQEA</sequence>
<name>A0ABP9LW40_9FLAO</name>
<proteinExistence type="inferred from homology"/>